<protein>
    <recommendedName>
        <fullName evidence="1">Protein kinase domain-containing protein</fullName>
    </recommendedName>
</protein>
<keyword evidence="3" id="KW-1185">Reference proteome</keyword>
<dbReference type="OrthoDB" id="10261027at2759"/>
<evidence type="ECO:0000313" key="2">
    <source>
        <dbReference type="EMBL" id="RIA87842.1"/>
    </source>
</evidence>
<dbReference type="GO" id="GO:0004672">
    <property type="term" value="F:protein kinase activity"/>
    <property type="evidence" value="ECO:0007669"/>
    <property type="project" value="InterPro"/>
</dbReference>
<name>A0A397SQ65_9GLOM</name>
<comment type="caution">
    <text evidence="2">The sequence shown here is derived from an EMBL/GenBank/DDBJ whole genome shotgun (WGS) entry which is preliminary data.</text>
</comment>
<dbReference type="InterPro" id="IPR001245">
    <property type="entry name" value="Ser-Thr/Tyr_kinase_cat_dom"/>
</dbReference>
<dbReference type="InterPro" id="IPR011009">
    <property type="entry name" value="Kinase-like_dom_sf"/>
</dbReference>
<dbReference type="PROSITE" id="PS50011">
    <property type="entry name" value="PROTEIN_KINASE_DOM"/>
    <property type="match status" value="1"/>
</dbReference>
<dbReference type="EMBL" id="QKYT01000290">
    <property type="protein sequence ID" value="RIA87842.1"/>
    <property type="molecule type" value="Genomic_DNA"/>
</dbReference>
<dbReference type="Pfam" id="PF07714">
    <property type="entry name" value="PK_Tyr_Ser-Thr"/>
    <property type="match status" value="1"/>
</dbReference>
<dbReference type="AlphaFoldDB" id="A0A397SQ65"/>
<reference evidence="2 3" key="1">
    <citation type="submission" date="2018-06" db="EMBL/GenBank/DDBJ databases">
        <title>Comparative genomics reveals the genomic features of Rhizophagus irregularis, R. cerebriforme, R. diaphanum and Gigaspora rosea, and their symbiotic lifestyle signature.</title>
        <authorList>
            <person name="Morin E."/>
            <person name="San Clemente H."/>
            <person name="Chen E.C.H."/>
            <person name="De La Providencia I."/>
            <person name="Hainaut M."/>
            <person name="Kuo A."/>
            <person name="Kohler A."/>
            <person name="Murat C."/>
            <person name="Tang N."/>
            <person name="Roy S."/>
            <person name="Loubradou J."/>
            <person name="Henrissat B."/>
            <person name="Grigoriev I.V."/>
            <person name="Corradi N."/>
            <person name="Roux C."/>
            <person name="Martin F.M."/>
        </authorList>
    </citation>
    <scope>NUCLEOTIDE SEQUENCE [LARGE SCALE GENOMIC DNA]</scope>
    <source>
        <strain evidence="2 3">DAOM 227022</strain>
    </source>
</reference>
<evidence type="ECO:0000313" key="3">
    <source>
        <dbReference type="Proteomes" id="UP000265703"/>
    </source>
</evidence>
<dbReference type="Proteomes" id="UP000265703">
    <property type="component" value="Unassembled WGS sequence"/>
</dbReference>
<organism evidence="2 3">
    <name type="scientific">Glomus cerebriforme</name>
    <dbReference type="NCBI Taxonomy" id="658196"/>
    <lineage>
        <taxon>Eukaryota</taxon>
        <taxon>Fungi</taxon>
        <taxon>Fungi incertae sedis</taxon>
        <taxon>Mucoromycota</taxon>
        <taxon>Glomeromycotina</taxon>
        <taxon>Glomeromycetes</taxon>
        <taxon>Glomerales</taxon>
        <taxon>Glomeraceae</taxon>
        <taxon>Glomus</taxon>
    </lineage>
</organism>
<accession>A0A397SQ65</accession>
<dbReference type="GO" id="GO:0005524">
    <property type="term" value="F:ATP binding"/>
    <property type="evidence" value="ECO:0007669"/>
    <property type="project" value="InterPro"/>
</dbReference>
<dbReference type="SUPFAM" id="SSF56112">
    <property type="entry name" value="Protein kinase-like (PK-like)"/>
    <property type="match status" value="1"/>
</dbReference>
<evidence type="ECO:0000259" key="1">
    <source>
        <dbReference type="PROSITE" id="PS50011"/>
    </source>
</evidence>
<feature type="domain" description="Protein kinase" evidence="1">
    <location>
        <begin position="1"/>
        <end position="154"/>
    </location>
</feature>
<proteinExistence type="predicted"/>
<gene>
    <name evidence="2" type="ORF">C1645_827204</name>
</gene>
<dbReference type="InterPro" id="IPR000719">
    <property type="entry name" value="Prot_kinase_dom"/>
</dbReference>
<sequence>MEINDFDYGLYNDKWKIEDLGLSQPVNNALSNNKIYGVIPYIAPEIFKESAFSKKSDVYCMGMIMWELTMSDTKSCRVVLYANAQVKKSNTPAKRKCTISSKKKSTRIITIHSDSEDDCNGNNRDDKENILNFNELEYREKDLALKERELALRE</sequence>
<dbReference type="Gene3D" id="1.10.510.10">
    <property type="entry name" value="Transferase(Phosphotransferase) domain 1"/>
    <property type="match status" value="1"/>
</dbReference>